<evidence type="ECO:0000256" key="1">
    <source>
        <dbReference type="SAM" id="MobiDB-lite"/>
    </source>
</evidence>
<feature type="compositionally biased region" description="Polar residues" evidence="1">
    <location>
        <begin position="55"/>
        <end position="65"/>
    </location>
</feature>
<name>A0A9W8NUA6_9AGAR</name>
<feature type="compositionally biased region" description="Basic and acidic residues" evidence="1">
    <location>
        <begin position="221"/>
        <end position="232"/>
    </location>
</feature>
<dbReference type="EMBL" id="JANVFU010000013">
    <property type="protein sequence ID" value="KAJ3740827.1"/>
    <property type="molecule type" value="Genomic_DNA"/>
</dbReference>
<reference evidence="2 3" key="1">
    <citation type="journal article" date="2023" name="Proc. Natl. Acad. Sci. U.S.A.">
        <title>A global phylogenomic analysis of the shiitake genus Lentinula.</title>
        <authorList>
            <person name="Sierra-Patev S."/>
            <person name="Min B."/>
            <person name="Naranjo-Ortiz M."/>
            <person name="Looney B."/>
            <person name="Konkel Z."/>
            <person name="Slot J.C."/>
            <person name="Sakamoto Y."/>
            <person name="Steenwyk J.L."/>
            <person name="Rokas A."/>
            <person name="Carro J."/>
            <person name="Camarero S."/>
            <person name="Ferreira P."/>
            <person name="Molpeceres G."/>
            <person name="Ruiz-Duenas F.J."/>
            <person name="Serrano A."/>
            <person name="Henrissat B."/>
            <person name="Drula E."/>
            <person name="Hughes K.W."/>
            <person name="Mata J.L."/>
            <person name="Ishikawa N.K."/>
            <person name="Vargas-Isla R."/>
            <person name="Ushijima S."/>
            <person name="Smith C.A."/>
            <person name="Donoghue J."/>
            <person name="Ahrendt S."/>
            <person name="Andreopoulos W."/>
            <person name="He G."/>
            <person name="LaButti K."/>
            <person name="Lipzen A."/>
            <person name="Ng V."/>
            <person name="Riley R."/>
            <person name="Sandor L."/>
            <person name="Barry K."/>
            <person name="Martinez A.T."/>
            <person name="Xiao Y."/>
            <person name="Gibbons J.G."/>
            <person name="Terashima K."/>
            <person name="Grigoriev I.V."/>
            <person name="Hibbett D."/>
        </authorList>
    </citation>
    <scope>NUCLEOTIDE SEQUENCE [LARGE SCALE GENOMIC DNA]</scope>
    <source>
        <strain evidence="2 3">TFB7810</strain>
    </source>
</reference>
<sequence length="490" mass="54818">MPKNSERDVGTKSRQSKRKDNVQDFHESPRRYPKKIQELVEANSGAGKFGGWKMSSEQQEPTGSSEGREGELRFESPSPSISLHQVEHIPTNSSGMEHNAPKSTPRATVSETISSTCLGWPLYVLRSNSSLPDRELVSTSHESANLRESEDRSLHSLTTRPYHNSSYSDNSEEYAGGNTNFLQASGRILQHRHRSFPASHATRTSTPRRSLFRDPPSSSRRSTEMRHYSDAHMRESSCTVDYSTYKAPSVDRMPFSNPNQYTHNAPTANTLTNYPSNDLAQELSPLENFRPLQPDFECNTDTEYQKQLSEMNFGSPLGSFAHHSTGYGHASNYATVYRETEVAVLEEFWRKLSGDMATSTTTAKPELFSPQSDEHGAWQQSTWTQDNLAPYGQSTTASSLEPHAMSMEVENGISPDMAPIQHSHESDVAVYSFNQGSEYPCNGQCDHGVLPEPQQTYVAHFFSPALDNELDPSLLSGSLYHHDPYFNSSQ</sequence>
<feature type="region of interest" description="Disordered" evidence="1">
    <location>
        <begin position="195"/>
        <end position="232"/>
    </location>
</feature>
<feature type="compositionally biased region" description="Basic and acidic residues" evidence="1">
    <location>
        <begin position="144"/>
        <end position="154"/>
    </location>
</feature>
<feature type="region of interest" description="Disordered" evidence="1">
    <location>
        <begin position="1"/>
        <end position="83"/>
    </location>
</feature>
<keyword evidence="3" id="KW-1185">Reference proteome</keyword>
<dbReference type="Proteomes" id="UP001142393">
    <property type="component" value="Unassembled WGS sequence"/>
</dbReference>
<dbReference type="AlphaFoldDB" id="A0A9W8NUA6"/>
<accession>A0A9W8NUA6</accession>
<protein>
    <submittedName>
        <fullName evidence="2">Uncharacterized protein</fullName>
    </submittedName>
</protein>
<feature type="compositionally biased region" description="Basic and acidic residues" evidence="1">
    <location>
        <begin position="1"/>
        <end position="11"/>
    </location>
</feature>
<proteinExistence type="predicted"/>
<comment type="caution">
    <text evidence="2">The sequence shown here is derived from an EMBL/GenBank/DDBJ whole genome shotgun (WGS) entry which is preliminary data.</text>
</comment>
<evidence type="ECO:0000313" key="3">
    <source>
        <dbReference type="Proteomes" id="UP001142393"/>
    </source>
</evidence>
<gene>
    <name evidence="2" type="ORF">DFH05DRAFT_1507238</name>
</gene>
<feature type="region of interest" description="Disordered" evidence="1">
    <location>
        <begin position="139"/>
        <end position="178"/>
    </location>
</feature>
<feature type="compositionally biased region" description="Basic and acidic residues" evidence="1">
    <location>
        <begin position="18"/>
        <end position="38"/>
    </location>
</feature>
<organism evidence="2 3">
    <name type="scientific">Lentinula detonsa</name>
    <dbReference type="NCBI Taxonomy" id="2804962"/>
    <lineage>
        <taxon>Eukaryota</taxon>
        <taxon>Fungi</taxon>
        <taxon>Dikarya</taxon>
        <taxon>Basidiomycota</taxon>
        <taxon>Agaricomycotina</taxon>
        <taxon>Agaricomycetes</taxon>
        <taxon>Agaricomycetidae</taxon>
        <taxon>Agaricales</taxon>
        <taxon>Marasmiineae</taxon>
        <taxon>Omphalotaceae</taxon>
        <taxon>Lentinula</taxon>
    </lineage>
</organism>
<feature type="compositionally biased region" description="Polar residues" evidence="1">
    <location>
        <begin position="155"/>
        <end position="169"/>
    </location>
</feature>
<evidence type="ECO:0000313" key="2">
    <source>
        <dbReference type="EMBL" id="KAJ3740827.1"/>
    </source>
</evidence>